<dbReference type="InterPro" id="IPR032710">
    <property type="entry name" value="NTF2-like_dom_sf"/>
</dbReference>
<proteinExistence type="predicted"/>
<name>A0ABD7TS86_9PSED</name>
<organism evidence="2 3">
    <name type="scientific">Pseudomonas pergaminensis</name>
    <dbReference type="NCBI Taxonomy" id="2853159"/>
    <lineage>
        <taxon>Bacteria</taxon>
        <taxon>Pseudomonadati</taxon>
        <taxon>Pseudomonadota</taxon>
        <taxon>Gammaproteobacteria</taxon>
        <taxon>Pseudomonadales</taxon>
        <taxon>Pseudomonadaceae</taxon>
        <taxon>Pseudomonas</taxon>
    </lineage>
</organism>
<reference evidence="2" key="1">
    <citation type="journal article" date="2022" name="Front. Plant Sci.">
        <title>Agronomic efficiency and genome mining analysis of the wheat-biostimulant rhizospheric bacterium Pseudomonas pergaminensis sp. nov. strain 1008T.</title>
        <authorList>
            <person name="Diaz M."/>
            <person name="Bach T."/>
            <person name="Gonzalez Anta G."/>
            <person name="Agaras B."/>
            <person name="Wibberg D."/>
            <person name="Noguera F."/>
            <person name="Canciani W."/>
            <person name="Valverde C."/>
        </authorList>
    </citation>
    <scope>NUCLEOTIDE SEQUENCE</scope>
    <source>
        <strain evidence="2">1008</strain>
    </source>
</reference>
<protein>
    <submittedName>
        <fullName evidence="2">DUF4440 domain-containing protein</fullName>
    </submittedName>
</protein>
<dbReference type="EMBL" id="CP078013">
    <property type="protein sequence ID" value="USW03952.2"/>
    <property type="molecule type" value="Genomic_DNA"/>
</dbReference>
<sequence length="138" mass="15708">MKFISINFMKNYRIYFMEAMSMDLHAHLFGLEQALQQSATRSDTRQLARLLADDFVEFGASGHVWGSKAEVIDGLQDEVFSARSMTEFVVKMLSEHVALVTYRCHRSGVGTSLRSSVWRAEEGQWQMVFHQGTPLAVD</sequence>
<reference evidence="2" key="2">
    <citation type="submission" date="2024-04" db="EMBL/GenBank/DDBJ databases">
        <authorList>
            <person name="Diaz M."/>
            <person name="Bach T."/>
            <person name="Gonzalez Anta G."/>
            <person name="Agaras B."/>
            <person name="Wibberg D."/>
            <person name="Noguera F."/>
            <person name="Canciani W."/>
            <person name="Ybarra T."/>
            <person name="Nunez M.L."/>
            <person name="Valverde C."/>
        </authorList>
    </citation>
    <scope>NUCLEOTIDE SEQUENCE</scope>
    <source>
        <strain evidence="2">1008</strain>
    </source>
</reference>
<dbReference type="KEGG" id="ppeg:KUA23_10795"/>
<dbReference type="AlphaFoldDB" id="A0ABD7TS86"/>
<evidence type="ECO:0000313" key="3">
    <source>
        <dbReference type="Proteomes" id="UP001056907"/>
    </source>
</evidence>
<evidence type="ECO:0000313" key="2">
    <source>
        <dbReference type="EMBL" id="USW03952.2"/>
    </source>
</evidence>
<evidence type="ECO:0000259" key="1">
    <source>
        <dbReference type="Pfam" id="PF14534"/>
    </source>
</evidence>
<feature type="domain" description="DUF4440" evidence="1">
    <location>
        <begin position="31"/>
        <end position="127"/>
    </location>
</feature>
<dbReference type="SUPFAM" id="SSF54427">
    <property type="entry name" value="NTF2-like"/>
    <property type="match status" value="1"/>
</dbReference>
<dbReference type="Pfam" id="PF14534">
    <property type="entry name" value="DUF4440"/>
    <property type="match status" value="1"/>
</dbReference>
<dbReference type="RefSeq" id="WP_252993916.1">
    <property type="nucleotide sequence ID" value="NZ_CP078013.2"/>
</dbReference>
<dbReference type="Proteomes" id="UP001056907">
    <property type="component" value="Chromosome"/>
</dbReference>
<gene>
    <name evidence="2" type="ORF">KUA23_10795</name>
</gene>
<accession>A0ABD7TS86</accession>
<dbReference type="InterPro" id="IPR027843">
    <property type="entry name" value="DUF4440"/>
</dbReference>
<dbReference type="Gene3D" id="3.10.450.50">
    <property type="match status" value="1"/>
</dbReference>